<organism evidence="5 6">
    <name type="scientific">Necator americanus</name>
    <name type="common">Human hookworm</name>
    <dbReference type="NCBI Taxonomy" id="51031"/>
    <lineage>
        <taxon>Eukaryota</taxon>
        <taxon>Metazoa</taxon>
        <taxon>Ecdysozoa</taxon>
        <taxon>Nematoda</taxon>
        <taxon>Chromadorea</taxon>
        <taxon>Rhabditida</taxon>
        <taxon>Rhabditina</taxon>
        <taxon>Rhabditomorpha</taxon>
        <taxon>Strongyloidea</taxon>
        <taxon>Ancylostomatidae</taxon>
        <taxon>Bunostominae</taxon>
        <taxon>Necator</taxon>
    </lineage>
</organism>
<dbReference type="EMBL" id="JAVFWL010000004">
    <property type="protein sequence ID" value="KAK6748473.1"/>
    <property type="molecule type" value="Genomic_DNA"/>
</dbReference>
<protein>
    <recommendedName>
        <fullName evidence="7">Death domain protein</fullName>
    </recommendedName>
</protein>
<feature type="repeat" description="ANK" evidence="3">
    <location>
        <begin position="383"/>
        <end position="415"/>
    </location>
</feature>
<dbReference type="InterPro" id="IPR002110">
    <property type="entry name" value="Ankyrin_rpt"/>
</dbReference>
<dbReference type="SUPFAM" id="SSF48403">
    <property type="entry name" value="Ankyrin repeat"/>
    <property type="match status" value="1"/>
</dbReference>
<name>A0ABR1DE50_NECAM</name>
<feature type="compositionally biased region" description="Basic residues" evidence="4">
    <location>
        <begin position="529"/>
        <end position="538"/>
    </location>
</feature>
<dbReference type="Pfam" id="PF12796">
    <property type="entry name" value="Ank_2"/>
    <property type="match status" value="2"/>
</dbReference>
<evidence type="ECO:0008006" key="7">
    <source>
        <dbReference type="Google" id="ProtNLM"/>
    </source>
</evidence>
<dbReference type="PANTHER" id="PTHR46680">
    <property type="entry name" value="NF-KAPPA-B INHIBITOR ALPHA"/>
    <property type="match status" value="1"/>
</dbReference>
<feature type="region of interest" description="Disordered" evidence="4">
    <location>
        <begin position="434"/>
        <end position="540"/>
    </location>
</feature>
<dbReference type="SUPFAM" id="SSF47986">
    <property type="entry name" value="DEATH domain"/>
    <property type="match status" value="1"/>
</dbReference>
<sequence length="632" mass="69838">MPEGVAVDERKGTLPKSLSDTENFAEVDDARRNCCLGHFCVEKSFIGVRMNTLTYLAEIVYGAFIHLLEVVAPQLQKSQSARGIFIEDICATEGKAGDRLWLILANPIEGSLSLSFVLEEEEVPADDVAQRGTLFTFTVPQLRFSHDTNLQLCLKGQSMHISIPFTYRAKENLGPQSQFESLVDFAANGEISSLILPFSTYIGEKDSEGNTVLHISAKNSQSFALKLLLSAIPQEKKEEIVNIRNDRGQTALHNAVRAGDPDSVHYLLSQGAATNILDNHKNTVVHYLADAYNEAIFKEILEAPASSESDFDALNEEGFSPLHLAVRRLKLSLIEMLLECGASINCADHGSRNALLHAVNMNDVEIVQFLLSKGADPNVEDENGETPLLLCAKTANYAIMGLLIDAKADPQKKNKNETSLADSDDEMIKKVIAGERVELPTKEPPPFSPSDLTTTRSPLFGRSVPNLNVNQDAGPTRLAPSRRVDQQSHQEREEDYERETNYTSQSNNGATESDSEYIDDQPSTSSGSRPKRSSRFNKRSSTSALEDDISCLDYLTRLRLSKLMDENSKWQQLATELGCSHMIELISICSDDSSPTMIFLDQFEQMPEAKISRVRSALSALRGEKAQESGEE</sequence>
<keyword evidence="2 3" id="KW-0040">ANK repeat</keyword>
<dbReference type="Proteomes" id="UP001303046">
    <property type="component" value="Unassembled WGS sequence"/>
</dbReference>
<dbReference type="PROSITE" id="PS50088">
    <property type="entry name" value="ANK_REPEAT"/>
    <property type="match status" value="4"/>
</dbReference>
<evidence type="ECO:0000313" key="5">
    <source>
        <dbReference type="EMBL" id="KAK6748473.1"/>
    </source>
</evidence>
<feature type="repeat" description="ANK" evidence="3">
    <location>
        <begin position="317"/>
        <end position="349"/>
    </location>
</feature>
<dbReference type="Gene3D" id="1.10.533.10">
    <property type="entry name" value="Death Domain, Fas"/>
    <property type="match status" value="1"/>
</dbReference>
<reference evidence="5 6" key="1">
    <citation type="submission" date="2023-08" db="EMBL/GenBank/DDBJ databases">
        <title>A Necator americanus chromosomal reference genome.</title>
        <authorList>
            <person name="Ilik V."/>
            <person name="Petrzelkova K.J."/>
            <person name="Pardy F."/>
            <person name="Fuh T."/>
            <person name="Niatou-Singa F.S."/>
            <person name="Gouil Q."/>
            <person name="Baker L."/>
            <person name="Ritchie M.E."/>
            <person name="Jex A.R."/>
            <person name="Gazzola D."/>
            <person name="Li H."/>
            <person name="Toshio Fujiwara R."/>
            <person name="Zhan B."/>
            <person name="Aroian R.V."/>
            <person name="Pafco B."/>
            <person name="Schwarz E.M."/>
        </authorList>
    </citation>
    <scope>NUCLEOTIDE SEQUENCE [LARGE SCALE GENOMIC DNA]</scope>
    <source>
        <strain evidence="5 6">Aroian</strain>
        <tissue evidence="5">Whole animal</tissue>
    </source>
</reference>
<dbReference type="InterPro" id="IPR051070">
    <property type="entry name" value="NF-kappa-B_inhibitor"/>
</dbReference>
<dbReference type="SMART" id="SM00248">
    <property type="entry name" value="ANK"/>
    <property type="match status" value="6"/>
</dbReference>
<feature type="compositionally biased region" description="Basic and acidic residues" evidence="4">
    <location>
        <begin position="482"/>
        <end position="492"/>
    </location>
</feature>
<dbReference type="Gene3D" id="1.25.40.20">
    <property type="entry name" value="Ankyrin repeat-containing domain"/>
    <property type="match status" value="1"/>
</dbReference>
<evidence type="ECO:0000256" key="2">
    <source>
        <dbReference type="ARBA" id="ARBA00023043"/>
    </source>
</evidence>
<dbReference type="PANTHER" id="PTHR46680:SF3">
    <property type="entry name" value="NF-KAPPA-B INHIBITOR CACTUS"/>
    <property type="match status" value="1"/>
</dbReference>
<dbReference type="InterPro" id="IPR036770">
    <property type="entry name" value="Ankyrin_rpt-contain_sf"/>
</dbReference>
<evidence type="ECO:0000256" key="3">
    <source>
        <dbReference type="PROSITE-ProRule" id="PRU00023"/>
    </source>
</evidence>
<proteinExistence type="predicted"/>
<feature type="repeat" description="ANK" evidence="3">
    <location>
        <begin position="247"/>
        <end position="279"/>
    </location>
</feature>
<gene>
    <name evidence="5" type="primary">Necator_chrIV.g14518</name>
    <name evidence="5" type="ORF">RB195_001224</name>
</gene>
<feature type="compositionally biased region" description="Polar residues" evidence="4">
    <location>
        <begin position="501"/>
        <end position="512"/>
    </location>
</feature>
<evidence type="ECO:0000256" key="4">
    <source>
        <dbReference type="SAM" id="MobiDB-lite"/>
    </source>
</evidence>
<dbReference type="InterPro" id="IPR011029">
    <property type="entry name" value="DEATH-like_dom_sf"/>
</dbReference>
<comment type="caution">
    <text evidence="5">The sequence shown here is derived from an EMBL/GenBank/DDBJ whole genome shotgun (WGS) entry which is preliminary data.</text>
</comment>
<evidence type="ECO:0000313" key="6">
    <source>
        <dbReference type="Proteomes" id="UP001303046"/>
    </source>
</evidence>
<dbReference type="PRINTS" id="PR01415">
    <property type="entry name" value="ANKYRIN"/>
</dbReference>
<dbReference type="PROSITE" id="PS50297">
    <property type="entry name" value="ANK_REP_REGION"/>
    <property type="match status" value="3"/>
</dbReference>
<feature type="repeat" description="ANK" evidence="3">
    <location>
        <begin position="350"/>
        <end position="382"/>
    </location>
</feature>
<accession>A0ABR1DE50</accession>
<keyword evidence="1" id="KW-0677">Repeat</keyword>
<keyword evidence="6" id="KW-1185">Reference proteome</keyword>
<evidence type="ECO:0000256" key="1">
    <source>
        <dbReference type="ARBA" id="ARBA00022737"/>
    </source>
</evidence>